<keyword evidence="3" id="KW-1185">Reference proteome</keyword>
<dbReference type="OrthoDB" id="2019800at2759"/>
<dbReference type="AlphaFoldDB" id="A0A9J5WD63"/>
<dbReference type="Gene3D" id="3.40.50.720">
    <property type="entry name" value="NAD(P)-binding Rossmann-like Domain"/>
    <property type="match status" value="1"/>
</dbReference>
<comment type="caution">
    <text evidence="2">The sequence shown here is derived from an EMBL/GenBank/DDBJ whole genome shotgun (WGS) entry which is preliminary data.</text>
</comment>
<evidence type="ECO:0000259" key="1">
    <source>
        <dbReference type="Pfam" id="PF13460"/>
    </source>
</evidence>
<name>A0A9J5WD63_SOLCO</name>
<dbReference type="EMBL" id="JACXVP010000012">
    <property type="protein sequence ID" value="KAG5572952.1"/>
    <property type="molecule type" value="Genomic_DNA"/>
</dbReference>
<dbReference type="Proteomes" id="UP000824120">
    <property type="component" value="Chromosome 12"/>
</dbReference>
<protein>
    <recommendedName>
        <fullName evidence="1">NAD(P)-binding domain-containing protein</fullName>
    </recommendedName>
</protein>
<dbReference type="GO" id="GO:0009507">
    <property type="term" value="C:chloroplast"/>
    <property type="evidence" value="ECO:0007669"/>
    <property type="project" value="TreeGrafter"/>
</dbReference>
<dbReference type="PANTHER" id="PTHR47869:SF2">
    <property type="entry name" value="OS03G0410700 PROTEIN"/>
    <property type="match status" value="1"/>
</dbReference>
<sequence length="381" mass="42284">MGSLSVCVNQPSKFLCFSPCPQLWCRNWNWKSNKRSLTCFSSQKKIGFMDQILDYIEGGPKLRKWYGAPELLPKDGSLSEEDMSSEEDEVRDAVLVTDGDNEIGQSLAQFSLTMPYLNDSVYSSIFNPSHPMSTSPIHDLGQMIILSLIIKRTRIKALVKDKRVAMEAFGTYVEPIAGDASDRSLLKKALSGVRAVICPNVCSFLSSFSGIIFFTMIPNKNTYKETLTSSITSVYESILHLFWIYREGFISNLESWKGLQHVILLSQLSVYRGSSGVQAIVTANARKQAEQGESLVMASGIPYTIIRTGLLVNAPGGNQGFNFKEGCASQGKLSKEDAAFICVEALETVPQKGLIFEVVNGEDKVMDWKEWFATLIDKSQV</sequence>
<dbReference type="InterPro" id="IPR016040">
    <property type="entry name" value="NAD(P)-bd_dom"/>
</dbReference>
<organism evidence="2 3">
    <name type="scientific">Solanum commersonii</name>
    <name type="common">Commerson's wild potato</name>
    <name type="synonym">Commerson's nightshade</name>
    <dbReference type="NCBI Taxonomy" id="4109"/>
    <lineage>
        <taxon>Eukaryota</taxon>
        <taxon>Viridiplantae</taxon>
        <taxon>Streptophyta</taxon>
        <taxon>Embryophyta</taxon>
        <taxon>Tracheophyta</taxon>
        <taxon>Spermatophyta</taxon>
        <taxon>Magnoliopsida</taxon>
        <taxon>eudicotyledons</taxon>
        <taxon>Gunneridae</taxon>
        <taxon>Pentapetalae</taxon>
        <taxon>asterids</taxon>
        <taxon>lamiids</taxon>
        <taxon>Solanales</taxon>
        <taxon>Solanaceae</taxon>
        <taxon>Solanoideae</taxon>
        <taxon>Solaneae</taxon>
        <taxon>Solanum</taxon>
    </lineage>
</organism>
<dbReference type="InterPro" id="IPR036291">
    <property type="entry name" value="NAD(P)-bd_dom_sf"/>
</dbReference>
<accession>A0A9J5WD63</accession>
<evidence type="ECO:0000313" key="3">
    <source>
        <dbReference type="Proteomes" id="UP000824120"/>
    </source>
</evidence>
<dbReference type="PANTHER" id="PTHR47869">
    <property type="entry name" value="OS03G0410700 PROTEIN"/>
    <property type="match status" value="1"/>
</dbReference>
<gene>
    <name evidence="2" type="ORF">H5410_062718</name>
</gene>
<feature type="domain" description="NAD(P)-binding" evidence="1">
    <location>
        <begin position="257"/>
        <end position="347"/>
    </location>
</feature>
<dbReference type="SUPFAM" id="SSF51735">
    <property type="entry name" value="NAD(P)-binding Rossmann-fold domains"/>
    <property type="match status" value="1"/>
</dbReference>
<reference evidence="2 3" key="1">
    <citation type="submission" date="2020-09" db="EMBL/GenBank/DDBJ databases">
        <title>De no assembly of potato wild relative species, Solanum commersonii.</title>
        <authorList>
            <person name="Cho K."/>
        </authorList>
    </citation>
    <scope>NUCLEOTIDE SEQUENCE [LARGE SCALE GENOMIC DNA]</scope>
    <source>
        <strain evidence="2">LZ3.2</strain>
        <tissue evidence="2">Leaf</tissue>
    </source>
</reference>
<dbReference type="Pfam" id="PF13460">
    <property type="entry name" value="NAD_binding_10"/>
    <property type="match status" value="1"/>
</dbReference>
<evidence type="ECO:0000313" key="2">
    <source>
        <dbReference type="EMBL" id="KAG5572952.1"/>
    </source>
</evidence>
<proteinExistence type="predicted"/>